<dbReference type="PANTHER" id="PTHR28259">
    <property type="entry name" value="FLUORIDE EXPORT PROTEIN 1-RELATED"/>
    <property type="match status" value="1"/>
</dbReference>
<evidence type="ECO:0000256" key="3">
    <source>
        <dbReference type="ARBA" id="ARBA00022692"/>
    </source>
</evidence>
<dbReference type="EMBL" id="JANIID010000009">
    <property type="protein sequence ID" value="MCQ8770759.1"/>
    <property type="molecule type" value="Genomic_DNA"/>
</dbReference>
<keyword evidence="10" id="KW-0915">Sodium</keyword>
<protein>
    <recommendedName>
        <fullName evidence="10">Fluoride-specific ion channel FluC</fullName>
    </recommendedName>
</protein>
<evidence type="ECO:0000256" key="9">
    <source>
        <dbReference type="ARBA" id="ARBA00049940"/>
    </source>
</evidence>
<comment type="subcellular location">
    <subcellularLocation>
        <location evidence="1 10">Cell membrane</location>
        <topology evidence="1 10">Multi-pass membrane protein</topology>
    </subcellularLocation>
</comment>
<keyword evidence="10" id="KW-0479">Metal-binding</keyword>
<keyword evidence="5 10" id="KW-0472">Membrane</keyword>
<dbReference type="RefSeq" id="WP_168093971.1">
    <property type="nucleotide sequence ID" value="NZ_JAATER010000195.1"/>
</dbReference>
<comment type="similarity">
    <text evidence="7 10">Belongs to the fluoride channel Fluc/FEX (TC 1.A.43) family.</text>
</comment>
<evidence type="ECO:0000313" key="13">
    <source>
        <dbReference type="Proteomes" id="UP001142374"/>
    </source>
</evidence>
<dbReference type="AlphaFoldDB" id="A0A9X2RMH3"/>
<feature type="binding site" evidence="10">
    <location>
        <position position="106"/>
    </location>
    <ligand>
        <name>Na(+)</name>
        <dbReference type="ChEBI" id="CHEBI:29101"/>
        <note>structural</note>
    </ligand>
</feature>
<dbReference type="NCBIfam" id="TIGR00494">
    <property type="entry name" value="crcB"/>
    <property type="match status" value="1"/>
</dbReference>
<keyword evidence="2 10" id="KW-1003">Cell membrane</keyword>
<comment type="catalytic activity">
    <reaction evidence="8">
        <text>fluoride(in) = fluoride(out)</text>
        <dbReference type="Rhea" id="RHEA:76159"/>
        <dbReference type="ChEBI" id="CHEBI:17051"/>
    </reaction>
    <physiologicalReaction direction="left-to-right" evidence="8">
        <dbReference type="Rhea" id="RHEA:76160"/>
    </physiologicalReaction>
</comment>
<gene>
    <name evidence="10 12" type="primary">crcB</name>
    <name evidence="10" type="synonym">fluC</name>
    <name evidence="12" type="ORF">NQU55_13385</name>
</gene>
<keyword evidence="10" id="KW-0813">Transport</keyword>
<dbReference type="GO" id="GO:0005886">
    <property type="term" value="C:plasma membrane"/>
    <property type="evidence" value="ECO:0007669"/>
    <property type="project" value="UniProtKB-SubCell"/>
</dbReference>
<feature type="transmembrane region" description="Helical" evidence="10">
    <location>
        <begin position="128"/>
        <end position="153"/>
    </location>
</feature>
<evidence type="ECO:0000313" key="12">
    <source>
        <dbReference type="EMBL" id="MCQ8770759.1"/>
    </source>
</evidence>
<evidence type="ECO:0000256" key="4">
    <source>
        <dbReference type="ARBA" id="ARBA00022989"/>
    </source>
</evidence>
<comment type="function">
    <text evidence="9 10">Fluoride-specific ion channel. Important for reducing fluoride concentration in the cell, thus reducing its toxicity.</text>
</comment>
<keyword evidence="10" id="KW-0406">Ion transport</keyword>
<evidence type="ECO:0000256" key="2">
    <source>
        <dbReference type="ARBA" id="ARBA00022475"/>
    </source>
</evidence>
<evidence type="ECO:0000256" key="1">
    <source>
        <dbReference type="ARBA" id="ARBA00004651"/>
    </source>
</evidence>
<feature type="binding site" evidence="10">
    <location>
        <position position="103"/>
    </location>
    <ligand>
        <name>Na(+)</name>
        <dbReference type="ChEBI" id="CHEBI:29101"/>
        <note>structural</note>
    </ligand>
</feature>
<feature type="transmembrane region" description="Helical" evidence="10">
    <location>
        <begin position="96"/>
        <end position="113"/>
    </location>
</feature>
<reference evidence="12" key="1">
    <citation type="submission" date="2022-06" db="EMBL/GenBank/DDBJ databases">
        <title>WGS of actinobacteria.</title>
        <authorList>
            <person name="Thawai C."/>
        </authorList>
    </citation>
    <scope>NUCLEOTIDE SEQUENCE</scope>
    <source>
        <strain evidence="12">AA8</strain>
    </source>
</reference>
<comment type="activity regulation">
    <text evidence="10">Na(+) is not transported, but it plays an essential structural role and its presence is essential for fluoride channel function.</text>
</comment>
<dbReference type="InterPro" id="IPR003691">
    <property type="entry name" value="FluC"/>
</dbReference>
<proteinExistence type="inferred from homology"/>
<name>A0A9X2RMH3_9ACTN</name>
<dbReference type="GO" id="GO:0046872">
    <property type="term" value="F:metal ion binding"/>
    <property type="evidence" value="ECO:0007669"/>
    <property type="project" value="UniProtKB-KW"/>
</dbReference>
<evidence type="ECO:0000256" key="5">
    <source>
        <dbReference type="ARBA" id="ARBA00023136"/>
    </source>
</evidence>
<evidence type="ECO:0000256" key="11">
    <source>
        <dbReference type="SAM" id="MobiDB-lite"/>
    </source>
</evidence>
<dbReference type="Pfam" id="PF02537">
    <property type="entry name" value="CRCB"/>
    <property type="match status" value="1"/>
</dbReference>
<dbReference type="GO" id="GO:0062054">
    <property type="term" value="F:fluoride channel activity"/>
    <property type="evidence" value="ECO:0007669"/>
    <property type="project" value="UniProtKB-UniRule"/>
</dbReference>
<dbReference type="GO" id="GO:0140114">
    <property type="term" value="P:cellular detoxification of fluoride"/>
    <property type="evidence" value="ECO:0007669"/>
    <property type="project" value="UniProtKB-UniRule"/>
</dbReference>
<feature type="compositionally biased region" description="Low complexity" evidence="11">
    <location>
        <begin position="1"/>
        <end position="12"/>
    </location>
</feature>
<evidence type="ECO:0000256" key="10">
    <source>
        <dbReference type="HAMAP-Rule" id="MF_00454"/>
    </source>
</evidence>
<dbReference type="PANTHER" id="PTHR28259:SF1">
    <property type="entry name" value="FLUORIDE EXPORT PROTEIN 1-RELATED"/>
    <property type="match status" value="1"/>
</dbReference>
<keyword evidence="13" id="KW-1185">Reference proteome</keyword>
<accession>A0A9X2RMH3</accession>
<keyword evidence="6 10" id="KW-0407">Ion channel</keyword>
<keyword evidence="3 10" id="KW-0812">Transmembrane</keyword>
<evidence type="ECO:0000256" key="8">
    <source>
        <dbReference type="ARBA" id="ARBA00035585"/>
    </source>
</evidence>
<evidence type="ECO:0000256" key="6">
    <source>
        <dbReference type="ARBA" id="ARBA00023303"/>
    </source>
</evidence>
<sequence>MSTTRPGTVTGGPRPPAPSPARPSVLRGQGAVVCAVSLGGGAGAAARYGAGLLWPTPAGAFPWTTLLINLVGCALIGVLLTVIAELAAPHRLLRPFLGTGVLGGFTTFSTYTVDAQRLIEAGRAATALAYLAGTLAGALATVLVAATATKAFLLRRRAR</sequence>
<feature type="region of interest" description="Disordered" evidence="11">
    <location>
        <begin position="1"/>
        <end position="24"/>
    </location>
</feature>
<evidence type="ECO:0000256" key="7">
    <source>
        <dbReference type="ARBA" id="ARBA00035120"/>
    </source>
</evidence>
<dbReference type="Proteomes" id="UP001142374">
    <property type="component" value="Unassembled WGS sequence"/>
</dbReference>
<dbReference type="HAMAP" id="MF_00454">
    <property type="entry name" value="FluC"/>
    <property type="match status" value="1"/>
</dbReference>
<comment type="caution">
    <text evidence="12">The sequence shown here is derived from an EMBL/GenBank/DDBJ whole genome shotgun (WGS) entry which is preliminary data.</text>
</comment>
<organism evidence="12 13">
    <name type="scientific">Streptomyces telluris</name>
    <dbReference type="NCBI Taxonomy" id="2720021"/>
    <lineage>
        <taxon>Bacteria</taxon>
        <taxon>Bacillati</taxon>
        <taxon>Actinomycetota</taxon>
        <taxon>Actinomycetes</taxon>
        <taxon>Kitasatosporales</taxon>
        <taxon>Streptomycetaceae</taxon>
        <taxon>Streptomyces</taxon>
    </lineage>
</organism>
<feature type="transmembrane region" description="Helical" evidence="10">
    <location>
        <begin position="60"/>
        <end position="84"/>
    </location>
</feature>
<keyword evidence="4 10" id="KW-1133">Transmembrane helix</keyword>